<keyword evidence="4 6" id="KW-1133">Transmembrane helix</keyword>
<dbReference type="GO" id="GO:0005886">
    <property type="term" value="C:plasma membrane"/>
    <property type="evidence" value="ECO:0007669"/>
    <property type="project" value="UniProtKB-SubCell"/>
</dbReference>
<dbReference type="Pfam" id="PF00892">
    <property type="entry name" value="EamA"/>
    <property type="match status" value="2"/>
</dbReference>
<feature type="domain" description="EamA" evidence="7">
    <location>
        <begin position="10"/>
        <end position="143"/>
    </location>
</feature>
<gene>
    <name evidence="8" type="ORF">DSCW_45380</name>
</gene>
<keyword evidence="3 6" id="KW-0812">Transmembrane</keyword>
<reference evidence="8 9" key="1">
    <citation type="submission" date="2019-11" db="EMBL/GenBank/DDBJ databases">
        <title>Comparative genomics of hydrocarbon-degrading Desulfosarcina strains.</title>
        <authorList>
            <person name="Watanabe M."/>
            <person name="Kojima H."/>
            <person name="Fukui M."/>
        </authorList>
    </citation>
    <scope>NUCLEOTIDE SEQUENCE [LARGE SCALE GENOMIC DNA]</scope>
    <source>
        <strain evidence="8 9">PP31</strain>
    </source>
</reference>
<feature type="transmembrane region" description="Helical" evidence="6">
    <location>
        <begin position="12"/>
        <end position="31"/>
    </location>
</feature>
<feature type="transmembrane region" description="Helical" evidence="6">
    <location>
        <begin position="243"/>
        <end position="263"/>
    </location>
</feature>
<dbReference type="PANTHER" id="PTHR42920:SF5">
    <property type="entry name" value="EAMA DOMAIN-CONTAINING PROTEIN"/>
    <property type="match status" value="1"/>
</dbReference>
<dbReference type="KEGG" id="dwd:DSCW_45380"/>
<dbReference type="InterPro" id="IPR000620">
    <property type="entry name" value="EamA_dom"/>
</dbReference>
<comment type="subcellular location">
    <subcellularLocation>
        <location evidence="1">Cell membrane</location>
        <topology evidence="1">Multi-pass membrane protein</topology>
    </subcellularLocation>
</comment>
<feature type="domain" description="EamA" evidence="7">
    <location>
        <begin position="152"/>
        <end position="284"/>
    </location>
</feature>
<feature type="transmembrane region" description="Helical" evidence="6">
    <location>
        <begin position="102"/>
        <end position="119"/>
    </location>
</feature>
<dbReference type="InterPro" id="IPR051258">
    <property type="entry name" value="Diverse_Substrate_Transporter"/>
</dbReference>
<evidence type="ECO:0000256" key="2">
    <source>
        <dbReference type="ARBA" id="ARBA00022475"/>
    </source>
</evidence>
<accession>A0A5K7ZBL6</accession>
<keyword evidence="9" id="KW-1185">Reference proteome</keyword>
<organism evidence="8 9">
    <name type="scientific">Desulfosarcina widdelii</name>
    <dbReference type="NCBI Taxonomy" id="947919"/>
    <lineage>
        <taxon>Bacteria</taxon>
        <taxon>Pseudomonadati</taxon>
        <taxon>Thermodesulfobacteriota</taxon>
        <taxon>Desulfobacteria</taxon>
        <taxon>Desulfobacterales</taxon>
        <taxon>Desulfosarcinaceae</taxon>
        <taxon>Desulfosarcina</taxon>
    </lineage>
</organism>
<dbReference type="PANTHER" id="PTHR42920">
    <property type="entry name" value="OS03G0707200 PROTEIN-RELATED"/>
    <property type="match status" value="1"/>
</dbReference>
<name>A0A5K7ZBL6_9BACT</name>
<evidence type="ECO:0000256" key="1">
    <source>
        <dbReference type="ARBA" id="ARBA00004651"/>
    </source>
</evidence>
<evidence type="ECO:0000256" key="5">
    <source>
        <dbReference type="ARBA" id="ARBA00023136"/>
    </source>
</evidence>
<dbReference type="InterPro" id="IPR037185">
    <property type="entry name" value="EmrE-like"/>
</dbReference>
<dbReference type="AlphaFoldDB" id="A0A5K7ZBL6"/>
<dbReference type="OrthoDB" id="9804865at2"/>
<dbReference type="SUPFAM" id="SSF103481">
    <property type="entry name" value="Multidrug resistance efflux transporter EmrE"/>
    <property type="match status" value="2"/>
</dbReference>
<evidence type="ECO:0000256" key="6">
    <source>
        <dbReference type="SAM" id="Phobius"/>
    </source>
</evidence>
<keyword evidence="5 6" id="KW-0472">Membrane</keyword>
<evidence type="ECO:0000259" key="7">
    <source>
        <dbReference type="Pfam" id="PF00892"/>
    </source>
</evidence>
<dbReference type="RefSeq" id="WP_155305898.1">
    <property type="nucleotide sequence ID" value="NZ_AP021875.1"/>
</dbReference>
<evidence type="ECO:0000313" key="9">
    <source>
        <dbReference type="Proteomes" id="UP000427769"/>
    </source>
</evidence>
<feature type="transmembrane region" description="Helical" evidence="6">
    <location>
        <begin position="72"/>
        <end position="96"/>
    </location>
</feature>
<proteinExistence type="predicted"/>
<evidence type="ECO:0000256" key="3">
    <source>
        <dbReference type="ARBA" id="ARBA00022692"/>
    </source>
</evidence>
<feature type="transmembrane region" description="Helical" evidence="6">
    <location>
        <begin position="185"/>
        <end position="205"/>
    </location>
</feature>
<feature type="transmembrane region" description="Helical" evidence="6">
    <location>
        <begin position="37"/>
        <end position="56"/>
    </location>
</feature>
<sequence length="301" mass="32263">MTIKKYIQSDLLLLLCGTIWGFAFVAQRLGMDHVGPFTFNGIRFFLGAMVLVPFICRRRELRQKQQIQNKGLMVYGALAGLAIFAGASLQQVGLVYTTAGKAGFITGLYVVIVPIMGLLWGQRTNLGTWGGALIAAVGMYLLSVNEDFRISFGDLLELIGAFMWASHIHLIGWASPKTDSLRLAFIQFMFCSGASLLTAMAIETIRMDDIVAAALPIFYGGALSVGVAYTLQVVGQKNAHPAHAAILLSLEAVFAAVGGWLILGEVMSVRGLVGCALMLSGMLLSQLYGLVVKKGPKPGVS</sequence>
<feature type="transmembrane region" description="Helical" evidence="6">
    <location>
        <begin position="126"/>
        <end position="143"/>
    </location>
</feature>
<evidence type="ECO:0000256" key="4">
    <source>
        <dbReference type="ARBA" id="ARBA00022989"/>
    </source>
</evidence>
<protein>
    <submittedName>
        <fullName evidence="8">Transporter</fullName>
    </submittedName>
</protein>
<feature type="transmembrane region" description="Helical" evidence="6">
    <location>
        <begin position="211"/>
        <end position="231"/>
    </location>
</feature>
<feature type="transmembrane region" description="Helical" evidence="6">
    <location>
        <begin position="269"/>
        <end position="291"/>
    </location>
</feature>
<dbReference type="Proteomes" id="UP000427769">
    <property type="component" value="Chromosome"/>
</dbReference>
<evidence type="ECO:0000313" key="8">
    <source>
        <dbReference type="EMBL" id="BBO77121.1"/>
    </source>
</evidence>
<dbReference type="EMBL" id="AP021875">
    <property type="protein sequence ID" value="BBO77121.1"/>
    <property type="molecule type" value="Genomic_DNA"/>
</dbReference>
<keyword evidence="2" id="KW-1003">Cell membrane</keyword>